<dbReference type="GO" id="GO:0003735">
    <property type="term" value="F:structural constituent of ribosome"/>
    <property type="evidence" value="ECO:0007669"/>
    <property type="project" value="InterPro"/>
</dbReference>
<dbReference type="InterPro" id="IPR014721">
    <property type="entry name" value="Ribsml_uS5_D2-typ_fold_subgr"/>
</dbReference>
<evidence type="ECO:0000256" key="1">
    <source>
        <dbReference type="ARBA" id="ARBA00005251"/>
    </source>
</evidence>
<dbReference type="InParanoid" id="A0A165THY9"/>
<dbReference type="OrthoDB" id="10254627at2759"/>
<feature type="region of interest" description="Disordered" evidence="6">
    <location>
        <begin position="37"/>
        <end position="60"/>
    </location>
</feature>
<comment type="similarity">
    <text evidence="1 4">Belongs to the universal ribosomal protein uS9 family.</text>
</comment>
<dbReference type="PANTHER" id="PTHR21569:SF1">
    <property type="entry name" value="SMALL RIBOSOMAL SUBUNIT PROTEIN US9M"/>
    <property type="match status" value="1"/>
</dbReference>
<dbReference type="Proteomes" id="UP000076761">
    <property type="component" value="Unassembled WGS sequence"/>
</dbReference>
<evidence type="ECO:0000256" key="3">
    <source>
        <dbReference type="ARBA" id="ARBA00023274"/>
    </source>
</evidence>
<feature type="coiled-coil region" evidence="5">
    <location>
        <begin position="382"/>
        <end position="409"/>
    </location>
</feature>
<proteinExistence type="inferred from homology"/>
<dbReference type="GO" id="GO:0003723">
    <property type="term" value="F:RNA binding"/>
    <property type="evidence" value="ECO:0007669"/>
    <property type="project" value="TreeGrafter"/>
</dbReference>
<organism evidence="7 8">
    <name type="scientific">Neolentinus lepideus HHB14362 ss-1</name>
    <dbReference type="NCBI Taxonomy" id="1314782"/>
    <lineage>
        <taxon>Eukaryota</taxon>
        <taxon>Fungi</taxon>
        <taxon>Dikarya</taxon>
        <taxon>Basidiomycota</taxon>
        <taxon>Agaricomycotina</taxon>
        <taxon>Agaricomycetes</taxon>
        <taxon>Gloeophyllales</taxon>
        <taxon>Gloeophyllaceae</taxon>
        <taxon>Neolentinus</taxon>
    </lineage>
</organism>
<dbReference type="PROSITE" id="PS00360">
    <property type="entry name" value="RIBOSOMAL_S9"/>
    <property type="match status" value="1"/>
</dbReference>
<evidence type="ECO:0000256" key="6">
    <source>
        <dbReference type="SAM" id="MobiDB-lite"/>
    </source>
</evidence>
<dbReference type="EMBL" id="KV425565">
    <property type="protein sequence ID" value="KZT26693.1"/>
    <property type="molecule type" value="Genomic_DNA"/>
</dbReference>
<accession>A0A165THY9</accession>
<dbReference type="Pfam" id="PF00380">
    <property type="entry name" value="Ribosomal_S9"/>
    <property type="match status" value="2"/>
</dbReference>
<dbReference type="InterPro" id="IPR020574">
    <property type="entry name" value="Ribosomal_uS9_CS"/>
</dbReference>
<dbReference type="AlphaFoldDB" id="A0A165THY9"/>
<evidence type="ECO:0000256" key="2">
    <source>
        <dbReference type="ARBA" id="ARBA00022980"/>
    </source>
</evidence>
<evidence type="ECO:0000256" key="4">
    <source>
        <dbReference type="RuleBase" id="RU003815"/>
    </source>
</evidence>
<dbReference type="PANTHER" id="PTHR21569">
    <property type="entry name" value="RIBOSOMAL PROTEIN S9"/>
    <property type="match status" value="1"/>
</dbReference>
<keyword evidence="2 4" id="KW-0689">Ribosomal protein</keyword>
<dbReference type="SUPFAM" id="SSF54211">
    <property type="entry name" value="Ribosomal protein S5 domain 2-like"/>
    <property type="match status" value="1"/>
</dbReference>
<keyword evidence="3 4" id="KW-0687">Ribonucleoprotein</keyword>
<dbReference type="InterPro" id="IPR000754">
    <property type="entry name" value="Ribosomal_uS9"/>
</dbReference>
<dbReference type="STRING" id="1314782.A0A165THY9"/>
<sequence length="442" mass="49687">MFVQVARLCRPRLTTRQLPAFLRTYATFEQQSFIPPSQLEDVADSNPGAGASRDKKKRTWRSKLKPSSPAYYTTRPSFYDTMVTLNEALQAAHRALRDCGLYPLPPHALAAIPEYQTLYMNQEGMAGLLGDGPKLTMTRHRRLVALLGEVHDCRKIARAAGLVKLEQSLDGIIEPFERPNKEEQLNQGKRKPVKFDEYGRSYTLGRRKESSARVWLIPTVPFEEHVVASSSLSSEIAVEEETGASVNDLPVTQILVNNTPMPQYFPNLSDREAIIRPFKVAGLLGAYNVFALTRGGGTTGQTGSIVTGIARGLVAQEHRRASLISEHIHNTFIEPINRELSQVPPTLLAQVESEIKAAEVSGMGVHMEMMGVREESSEMEQVRRLVEARTEKEAEVRKAREAAETVELALRRSKLTRRDPRMVERKKTGLRKSRARYSWVKR</sequence>
<evidence type="ECO:0000313" key="8">
    <source>
        <dbReference type="Proteomes" id="UP000076761"/>
    </source>
</evidence>
<protein>
    <recommendedName>
        <fullName evidence="9">Ribosomal protein S5 domain 2-like protein</fullName>
    </recommendedName>
</protein>
<reference evidence="7 8" key="1">
    <citation type="journal article" date="2016" name="Mol. Biol. Evol.">
        <title>Comparative Genomics of Early-Diverging Mushroom-Forming Fungi Provides Insights into the Origins of Lignocellulose Decay Capabilities.</title>
        <authorList>
            <person name="Nagy L.G."/>
            <person name="Riley R."/>
            <person name="Tritt A."/>
            <person name="Adam C."/>
            <person name="Daum C."/>
            <person name="Floudas D."/>
            <person name="Sun H."/>
            <person name="Yadav J.S."/>
            <person name="Pangilinan J."/>
            <person name="Larsson K.H."/>
            <person name="Matsuura K."/>
            <person name="Barry K."/>
            <person name="Labutti K."/>
            <person name="Kuo R."/>
            <person name="Ohm R.A."/>
            <person name="Bhattacharya S.S."/>
            <person name="Shirouzu T."/>
            <person name="Yoshinaga Y."/>
            <person name="Martin F.M."/>
            <person name="Grigoriev I.V."/>
            <person name="Hibbett D.S."/>
        </authorList>
    </citation>
    <scope>NUCLEOTIDE SEQUENCE [LARGE SCALE GENOMIC DNA]</scope>
    <source>
        <strain evidence="7 8">HHB14362 ss-1</strain>
    </source>
</reference>
<gene>
    <name evidence="7" type="ORF">NEOLEDRAFT_1177286</name>
</gene>
<evidence type="ECO:0000313" key="7">
    <source>
        <dbReference type="EMBL" id="KZT26693.1"/>
    </source>
</evidence>
<dbReference type="InterPro" id="IPR020568">
    <property type="entry name" value="Ribosomal_Su5_D2-typ_SF"/>
</dbReference>
<dbReference type="GO" id="GO:0006412">
    <property type="term" value="P:translation"/>
    <property type="evidence" value="ECO:0007669"/>
    <property type="project" value="InterPro"/>
</dbReference>
<evidence type="ECO:0000256" key="5">
    <source>
        <dbReference type="SAM" id="Coils"/>
    </source>
</evidence>
<dbReference type="FunCoup" id="A0A165THY9">
    <property type="interactions" value="177"/>
</dbReference>
<dbReference type="GO" id="GO:0005763">
    <property type="term" value="C:mitochondrial small ribosomal subunit"/>
    <property type="evidence" value="ECO:0007669"/>
    <property type="project" value="TreeGrafter"/>
</dbReference>
<name>A0A165THY9_9AGAM</name>
<evidence type="ECO:0008006" key="9">
    <source>
        <dbReference type="Google" id="ProtNLM"/>
    </source>
</evidence>
<dbReference type="Gene3D" id="3.30.230.10">
    <property type="match status" value="1"/>
</dbReference>
<keyword evidence="5" id="KW-0175">Coiled coil</keyword>
<keyword evidence="8" id="KW-1185">Reference proteome</keyword>